<feature type="compositionally biased region" description="Basic and acidic residues" evidence="1">
    <location>
        <begin position="67"/>
        <end position="81"/>
    </location>
</feature>
<feature type="region of interest" description="Disordered" evidence="1">
    <location>
        <begin position="1"/>
        <end position="105"/>
    </location>
</feature>
<comment type="caution">
    <text evidence="2">The sequence shown here is derived from an EMBL/GenBank/DDBJ whole genome shotgun (WGS) entry which is preliminary data.</text>
</comment>
<dbReference type="Proteomes" id="UP000007148">
    <property type="component" value="Unassembled WGS sequence"/>
</dbReference>
<feature type="compositionally biased region" description="Basic residues" evidence="1">
    <location>
        <begin position="352"/>
        <end position="361"/>
    </location>
</feature>
<keyword evidence="3" id="KW-1185">Reference proteome</keyword>
<name>G4TP78_SERID</name>
<feature type="compositionally biased region" description="Polar residues" evidence="1">
    <location>
        <begin position="28"/>
        <end position="57"/>
    </location>
</feature>
<evidence type="ECO:0000313" key="2">
    <source>
        <dbReference type="EMBL" id="CCA73118.1"/>
    </source>
</evidence>
<dbReference type="HOGENOM" id="CLU_750301_0_0_1"/>
<dbReference type="EMBL" id="CAFZ01000203">
    <property type="protein sequence ID" value="CCA73118.1"/>
    <property type="molecule type" value="Genomic_DNA"/>
</dbReference>
<accession>G4TP78</accession>
<evidence type="ECO:0000313" key="3">
    <source>
        <dbReference type="Proteomes" id="UP000007148"/>
    </source>
</evidence>
<proteinExistence type="predicted"/>
<dbReference type="InParanoid" id="G4TP78"/>
<gene>
    <name evidence="2" type="ORF">PIIN_07072</name>
</gene>
<evidence type="ECO:0000256" key="1">
    <source>
        <dbReference type="SAM" id="MobiDB-lite"/>
    </source>
</evidence>
<feature type="region of interest" description="Disordered" evidence="1">
    <location>
        <begin position="224"/>
        <end position="244"/>
    </location>
</feature>
<reference evidence="2 3" key="1">
    <citation type="journal article" date="2011" name="PLoS Pathog.">
        <title>Endophytic Life Strategies Decoded by Genome and Transcriptome Analyses of the Mutualistic Root Symbiont Piriformospora indica.</title>
        <authorList>
            <person name="Zuccaro A."/>
            <person name="Lahrmann U."/>
            <person name="Guldener U."/>
            <person name="Langen G."/>
            <person name="Pfiffi S."/>
            <person name="Biedenkopf D."/>
            <person name="Wong P."/>
            <person name="Samans B."/>
            <person name="Grimm C."/>
            <person name="Basiewicz M."/>
            <person name="Murat C."/>
            <person name="Martin F."/>
            <person name="Kogel K.H."/>
        </authorList>
    </citation>
    <scope>NUCLEOTIDE SEQUENCE [LARGE SCALE GENOMIC DNA]</scope>
    <source>
        <strain evidence="2 3">DSM 11827</strain>
    </source>
</reference>
<organism evidence="2 3">
    <name type="scientific">Serendipita indica (strain DSM 11827)</name>
    <name type="common">Root endophyte fungus</name>
    <name type="synonym">Piriformospora indica</name>
    <dbReference type="NCBI Taxonomy" id="1109443"/>
    <lineage>
        <taxon>Eukaryota</taxon>
        <taxon>Fungi</taxon>
        <taxon>Dikarya</taxon>
        <taxon>Basidiomycota</taxon>
        <taxon>Agaricomycotina</taxon>
        <taxon>Agaricomycetes</taxon>
        <taxon>Sebacinales</taxon>
        <taxon>Serendipitaceae</taxon>
        <taxon>Serendipita</taxon>
    </lineage>
</organism>
<sequence>MIPSTPVKPPSFLSPRLQQEDPVELASSPASESTASDLSLGNPPSYTDKTRPHNSNLEGPVSYSPMEKGKWRMPVEEKDGATPEPFGDSNEVHGQTPSHDLTESERESITNQDEELAMALLFEDLREQGYSAEQIEEYTINLQVMRVQEAETKTFDQHIPASTPSRDNQLTLERSIEKVADNILETYMARDLPPAYGPNYAPEPSTSTSRSPILAARRLSIGSLGDTHSLPKGGSGISRQGSYSNASVLEEDQVLELEKELERRMEELFMHHRANLLRDWESMMSSFKRDMHDREKGRDARRWTAYRHHEQCQYPHQAYDYEYHSPASRTPNFPPYLRESYDGQRYSTGRGSRYRRQRSRHPVWYGQPH</sequence>
<protein>
    <submittedName>
        <fullName evidence="2">Uncharacterized protein</fullName>
    </submittedName>
</protein>
<dbReference type="AlphaFoldDB" id="G4TP78"/>
<feature type="region of interest" description="Disordered" evidence="1">
    <location>
        <begin position="340"/>
        <end position="369"/>
    </location>
</feature>
<dbReference type="OrthoDB" id="3266698at2759"/>